<keyword evidence="2" id="KW-1185">Reference proteome</keyword>
<dbReference type="Proteomes" id="UP000053097">
    <property type="component" value="Unassembled WGS sequence"/>
</dbReference>
<dbReference type="EMBL" id="KK107429">
    <property type="protein sequence ID" value="EZA50953.1"/>
    <property type="molecule type" value="Genomic_DNA"/>
</dbReference>
<reference evidence="1 2" key="1">
    <citation type="journal article" date="2014" name="Curr. Biol.">
        <title>The genome of the clonal raider ant Cerapachys biroi.</title>
        <authorList>
            <person name="Oxley P.R."/>
            <person name="Ji L."/>
            <person name="Fetter-Pruneda I."/>
            <person name="McKenzie S.K."/>
            <person name="Li C."/>
            <person name="Hu H."/>
            <person name="Zhang G."/>
            <person name="Kronauer D.J."/>
        </authorList>
    </citation>
    <scope>NUCLEOTIDE SEQUENCE [LARGE SCALE GENOMIC DNA]</scope>
</reference>
<name>A0A026W4K2_OOCBI</name>
<gene>
    <name evidence="1" type="ORF">X777_10581</name>
</gene>
<sequence>MCVHKLSVLFSRAPRAGRTLFHDPHKARPLTLLTARAHVWVAGPSEVRSMEAHVHLLYLIAPAARRTRVRDGPKFVLSDGIVFVPERDEGFQISRLAGRKLMGQMYAYGDGAYVNTRLCARVRALSGSHRCAVVTCEDIVQQQHVPTCSVIVLMVESGLGPATRLTAAGTLILILTPRENNVNSTC</sequence>
<evidence type="ECO:0000313" key="1">
    <source>
        <dbReference type="EMBL" id="EZA50953.1"/>
    </source>
</evidence>
<accession>A0A026W4K2</accession>
<organism evidence="1 2">
    <name type="scientific">Ooceraea biroi</name>
    <name type="common">Clonal raider ant</name>
    <name type="synonym">Cerapachys biroi</name>
    <dbReference type="NCBI Taxonomy" id="2015173"/>
    <lineage>
        <taxon>Eukaryota</taxon>
        <taxon>Metazoa</taxon>
        <taxon>Ecdysozoa</taxon>
        <taxon>Arthropoda</taxon>
        <taxon>Hexapoda</taxon>
        <taxon>Insecta</taxon>
        <taxon>Pterygota</taxon>
        <taxon>Neoptera</taxon>
        <taxon>Endopterygota</taxon>
        <taxon>Hymenoptera</taxon>
        <taxon>Apocrita</taxon>
        <taxon>Aculeata</taxon>
        <taxon>Formicoidea</taxon>
        <taxon>Formicidae</taxon>
        <taxon>Dorylinae</taxon>
        <taxon>Ooceraea</taxon>
    </lineage>
</organism>
<evidence type="ECO:0000313" key="2">
    <source>
        <dbReference type="Proteomes" id="UP000053097"/>
    </source>
</evidence>
<proteinExistence type="predicted"/>
<protein>
    <submittedName>
        <fullName evidence="1">Uncharacterized protein</fullName>
    </submittedName>
</protein>
<dbReference type="AlphaFoldDB" id="A0A026W4K2"/>